<accession>A0A401FQH9</accession>
<dbReference type="GO" id="GO:0016757">
    <property type="term" value="F:glycosyltransferase activity"/>
    <property type="evidence" value="ECO:0007669"/>
    <property type="project" value="InterPro"/>
</dbReference>
<evidence type="ECO:0000313" key="4">
    <source>
        <dbReference type="Proteomes" id="UP000288096"/>
    </source>
</evidence>
<dbReference type="Pfam" id="PF13439">
    <property type="entry name" value="Glyco_transf_4"/>
    <property type="match status" value="1"/>
</dbReference>
<feature type="domain" description="Glycosyl transferase family 1" evidence="1">
    <location>
        <begin position="190"/>
        <end position="350"/>
    </location>
</feature>
<proteinExistence type="predicted"/>
<organism evidence="3 4">
    <name type="scientific">Desulfonema ishimotonii</name>
    <dbReference type="NCBI Taxonomy" id="45657"/>
    <lineage>
        <taxon>Bacteria</taxon>
        <taxon>Pseudomonadati</taxon>
        <taxon>Thermodesulfobacteriota</taxon>
        <taxon>Desulfobacteria</taxon>
        <taxon>Desulfobacterales</taxon>
        <taxon>Desulfococcaceae</taxon>
        <taxon>Desulfonema</taxon>
    </lineage>
</organism>
<gene>
    <name evidence="3" type="ORF">DENIS_0185</name>
</gene>
<dbReference type="SUPFAM" id="SSF53756">
    <property type="entry name" value="UDP-Glycosyltransferase/glycogen phosphorylase"/>
    <property type="match status" value="1"/>
</dbReference>
<keyword evidence="3" id="KW-0808">Transferase</keyword>
<dbReference type="OrthoDB" id="5443168at2"/>
<keyword evidence="4" id="KW-1185">Reference proteome</keyword>
<dbReference type="Pfam" id="PF00534">
    <property type="entry name" value="Glycos_transf_1"/>
    <property type="match status" value="1"/>
</dbReference>
<dbReference type="InterPro" id="IPR028098">
    <property type="entry name" value="Glyco_trans_4-like_N"/>
</dbReference>
<sequence length="382" mass="42336">MGHVEAEGAALKVMQLALSLEVGGAERIVATIVRKSRPGAFFYQACCLDAKGTYARALEADGHDILMVRRKPGVDWSVPFKLARLVCREKIRVIHAHGETPWFYGVLASLLLMGRVKCLTTVHGWDRVTPKKKKLWTVLSLFSHKVVVVSQRMRDELVAQDFIPRRKIATIINGVDIEEIDASPRQRRSDWGLGSGVRVMGTVSRLSPLKKIDHLVLALDLMVKAGHNVKLMIVGDGPERPFLGNRVAELGLEARVIFAGNRKDAYSFFPLFDVFVLPSLSEGISMTILEAMTQGVPVVAADIKGNREIITHNNNGIFYTPGDVAALAQSLGNLFEHPGYGIKIASRARKRVESDFSFERMLVEYERLYLSGSGSEKQNLSD</sequence>
<dbReference type="Gene3D" id="3.40.50.2000">
    <property type="entry name" value="Glycogen Phosphorylase B"/>
    <property type="match status" value="2"/>
</dbReference>
<name>A0A401FQH9_9BACT</name>
<dbReference type="EMBL" id="BEXT01000001">
    <property type="protein sequence ID" value="GBC59249.1"/>
    <property type="molecule type" value="Genomic_DNA"/>
</dbReference>
<evidence type="ECO:0000259" key="2">
    <source>
        <dbReference type="Pfam" id="PF13439"/>
    </source>
</evidence>
<comment type="caution">
    <text evidence="3">The sequence shown here is derived from an EMBL/GenBank/DDBJ whole genome shotgun (WGS) entry which is preliminary data.</text>
</comment>
<dbReference type="RefSeq" id="WP_124326775.1">
    <property type="nucleotide sequence ID" value="NZ_BEXT01000001.1"/>
</dbReference>
<dbReference type="AlphaFoldDB" id="A0A401FQH9"/>
<evidence type="ECO:0000313" key="3">
    <source>
        <dbReference type="EMBL" id="GBC59249.1"/>
    </source>
</evidence>
<evidence type="ECO:0000259" key="1">
    <source>
        <dbReference type="Pfam" id="PF00534"/>
    </source>
</evidence>
<dbReference type="InterPro" id="IPR050194">
    <property type="entry name" value="Glycosyltransferase_grp1"/>
</dbReference>
<dbReference type="PANTHER" id="PTHR45947">
    <property type="entry name" value="SULFOQUINOVOSYL TRANSFERASE SQD2"/>
    <property type="match status" value="1"/>
</dbReference>
<feature type="domain" description="Glycosyltransferase subfamily 4-like N-terminal" evidence="2">
    <location>
        <begin position="22"/>
        <end position="178"/>
    </location>
</feature>
<dbReference type="InterPro" id="IPR001296">
    <property type="entry name" value="Glyco_trans_1"/>
</dbReference>
<reference evidence="4" key="2">
    <citation type="submission" date="2019-01" db="EMBL/GenBank/DDBJ databases">
        <title>Genome sequence of Desulfonema ishimotonii strain Tokyo 01.</title>
        <authorList>
            <person name="Fukui M."/>
        </authorList>
    </citation>
    <scope>NUCLEOTIDE SEQUENCE [LARGE SCALE GENOMIC DNA]</scope>
    <source>
        <strain evidence="4">Tokyo 01</strain>
    </source>
</reference>
<protein>
    <submittedName>
        <fullName evidence="3">Glycosyltransferase</fullName>
    </submittedName>
</protein>
<reference evidence="4" key="1">
    <citation type="submission" date="2017-11" db="EMBL/GenBank/DDBJ databases">
        <authorList>
            <person name="Watanabe M."/>
            <person name="Kojima H."/>
        </authorList>
    </citation>
    <scope>NUCLEOTIDE SEQUENCE [LARGE SCALE GENOMIC DNA]</scope>
    <source>
        <strain evidence="4">Tokyo 01</strain>
    </source>
</reference>
<dbReference type="PANTHER" id="PTHR45947:SF3">
    <property type="entry name" value="SULFOQUINOVOSYL TRANSFERASE SQD2"/>
    <property type="match status" value="1"/>
</dbReference>
<dbReference type="Proteomes" id="UP000288096">
    <property type="component" value="Unassembled WGS sequence"/>
</dbReference>